<evidence type="ECO:0000256" key="3">
    <source>
        <dbReference type="ARBA" id="ARBA00022741"/>
    </source>
</evidence>
<dbReference type="InterPro" id="IPR032828">
    <property type="entry name" value="PolyA_RNA-bd"/>
</dbReference>
<gene>
    <name evidence="16" type="ORF">CANVERA_P3939</name>
</gene>
<dbReference type="EMBL" id="CANTUO010000004">
    <property type="protein sequence ID" value="CAI5759426.1"/>
    <property type="molecule type" value="Genomic_DNA"/>
</dbReference>
<feature type="domain" description="Poly A polymerase head" evidence="14">
    <location>
        <begin position="42"/>
        <end position="182"/>
    </location>
</feature>
<dbReference type="Gene3D" id="1.10.3090.10">
    <property type="entry name" value="cca-adding enzyme, domain 2"/>
    <property type="match status" value="1"/>
</dbReference>
<evidence type="ECO:0000259" key="15">
    <source>
        <dbReference type="Pfam" id="PF12627"/>
    </source>
</evidence>
<proteinExistence type="inferred from homology"/>
<dbReference type="Gene3D" id="3.30.460.10">
    <property type="entry name" value="Beta Polymerase, domain 2"/>
    <property type="match status" value="1"/>
</dbReference>
<dbReference type="GO" id="GO:0003723">
    <property type="term" value="F:RNA binding"/>
    <property type="evidence" value="ECO:0007669"/>
    <property type="project" value="UniProtKB-KW"/>
</dbReference>
<evidence type="ECO:0000256" key="13">
    <source>
        <dbReference type="RuleBase" id="RU003953"/>
    </source>
</evidence>
<dbReference type="GO" id="GO:0052927">
    <property type="term" value="F:CC tRNA cytidylyltransferase activity"/>
    <property type="evidence" value="ECO:0007669"/>
    <property type="project" value="TreeGrafter"/>
</dbReference>
<dbReference type="GO" id="GO:0005739">
    <property type="term" value="C:mitochondrion"/>
    <property type="evidence" value="ECO:0007669"/>
    <property type="project" value="UniProtKB-ARBA"/>
</dbReference>
<dbReference type="FunFam" id="3.30.460.10:FF:000019">
    <property type="entry name" value="tRNA nucleotidyltransferase cca2"/>
    <property type="match status" value="1"/>
</dbReference>
<evidence type="ECO:0000256" key="5">
    <source>
        <dbReference type="ARBA" id="ARBA00050431"/>
    </source>
</evidence>
<evidence type="ECO:0000313" key="16">
    <source>
        <dbReference type="EMBL" id="CAI5759426.1"/>
    </source>
</evidence>
<keyword evidence="17" id="KW-1185">Reference proteome</keyword>
<evidence type="ECO:0000256" key="9">
    <source>
        <dbReference type="ARBA" id="ARBA00076038"/>
    </source>
</evidence>
<protein>
    <recommendedName>
        <fullName evidence="8">CCA tRNA nucleotidyltransferase, mitochondrial</fullName>
        <ecNumber evidence="7">2.7.7.72</ecNumber>
    </recommendedName>
    <alternativeName>
        <fullName evidence="10">CCA-adding enzyme</fullName>
    </alternativeName>
    <alternativeName>
        <fullName evidence="9">tRNA CCA-pyrophosphorylase</fullName>
    </alternativeName>
    <alternativeName>
        <fullName evidence="11">tRNA adenylyltransferase</fullName>
    </alternativeName>
    <alternativeName>
        <fullName evidence="12">tRNA nucleotidyltransferase</fullName>
    </alternativeName>
</protein>
<evidence type="ECO:0000256" key="6">
    <source>
        <dbReference type="ARBA" id="ARBA00056517"/>
    </source>
</evidence>
<dbReference type="GO" id="GO:0004810">
    <property type="term" value="F:CCA tRNA nucleotidyltransferase activity"/>
    <property type="evidence" value="ECO:0007669"/>
    <property type="project" value="UniProtKB-EC"/>
</dbReference>
<evidence type="ECO:0000256" key="10">
    <source>
        <dbReference type="ARBA" id="ARBA00077436"/>
    </source>
</evidence>
<dbReference type="AlphaFoldDB" id="A0A9W4TXE5"/>
<comment type="function">
    <text evidence="6">Nucleotidyltransferase that catalyzes the addition and repair of the essential 3'-terminal CCA sequence in tRNAs, which is necessary for the attachment of amino acids to the 3' terminus of tRNA molecules, using CTP and ATP as substrates. tRNA 3'-terminal CCA addition is required both for tRNA processing and repair. Also involved in tRNA surveillance by mediating tandem CCA addition to generate a CCACCA at the 3' terminus of unstable tRNAs. While stable tRNAs receive only 3'-terminal CCA, unstable tRNAs are marked with CCACCA and rapidly degraded. The structural flexibility of RNA controls the choice between CCA versus CCACCA addition: following the first CCA addition cycle, nucleotide-binding to the active site triggers a clockwise screw motion, producing torque on the RNA. This ejects stable RNAs, whereas unstable RNAs are refolded while bound to the enzyme and subjected to a second CCA catalytic cycle.</text>
</comment>
<dbReference type="SUPFAM" id="SSF81301">
    <property type="entry name" value="Nucleotidyltransferase"/>
    <property type="match status" value="1"/>
</dbReference>
<dbReference type="InterPro" id="IPR043519">
    <property type="entry name" value="NT_sf"/>
</dbReference>
<dbReference type="Proteomes" id="UP001152885">
    <property type="component" value="Unassembled WGS sequence"/>
</dbReference>
<accession>A0A9W4TXE5</accession>
<dbReference type="Pfam" id="PF12627">
    <property type="entry name" value="PolyA_pol_RNAbd"/>
    <property type="match status" value="1"/>
</dbReference>
<dbReference type="PANTHER" id="PTHR13734">
    <property type="entry name" value="TRNA-NUCLEOTIDYLTRANSFERASE"/>
    <property type="match status" value="1"/>
</dbReference>
<comment type="caution">
    <text evidence="16">The sequence shown here is derived from an EMBL/GenBank/DDBJ whole genome shotgun (WGS) entry which is preliminary data.</text>
</comment>
<name>A0A9W4TXE5_9ASCO</name>
<keyword evidence="2 13" id="KW-0808">Transferase</keyword>
<evidence type="ECO:0000256" key="7">
    <source>
        <dbReference type="ARBA" id="ARBA00066885"/>
    </source>
</evidence>
<keyword evidence="4 13" id="KW-0694">RNA-binding</keyword>
<dbReference type="GO" id="GO:0000166">
    <property type="term" value="F:nucleotide binding"/>
    <property type="evidence" value="ECO:0007669"/>
    <property type="project" value="UniProtKB-KW"/>
</dbReference>
<evidence type="ECO:0000256" key="8">
    <source>
        <dbReference type="ARBA" id="ARBA00072969"/>
    </source>
</evidence>
<dbReference type="SUPFAM" id="SSF81891">
    <property type="entry name" value="Poly A polymerase C-terminal region-like"/>
    <property type="match status" value="1"/>
</dbReference>
<evidence type="ECO:0000259" key="14">
    <source>
        <dbReference type="Pfam" id="PF01743"/>
    </source>
</evidence>
<dbReference type="InterPro" id="IPR002646">
    <property type="entry name" value="PolA_pol_head_dom"/>
</dbReference>
<dbReference type="CDD" id="cd05398">
    <property type="entry name" value="NT_ClassII-CCAase"/>
    <property type="match status" value="1"/>
</dbReference>
<comment type="similarity">
    <text evidence="1 13">Belongs to the tRNA nucleotidyltransferase/poly(A) polymerase family.</text>
</comment>
<sequence length="531" mass="61877">MKRSIGETITLNESETKIRNLLVNYCDYYNQNVNNKVSPLELRITGGWVRDKLLGNESHDIDIAINHLTGEEFANGLQEYLKEYQPDFITNHVHTIKMNPEKSKHLETCTTKLYNMDIDFVNLRSEIYTYDSRVPTIKFGTPEEDAKRRDATLNALFYNLNENKIEDYTGVGLKDLQQGILRTPLPPIKTFLDDPLRIIRLIRFASKFNFIIENETLNAMKEPHNQEALSTKISKERIENELRKILTSKNPGYGLQLINYANLVHSIFYVPDLEKDFTKESLESCCARIPRHLLISSLIYPNFKNVILQSSKKMKHWLSKLLNNEDWMNVFWLSIISHPYSVVKPVESNTNNLNVFNNFMRLGLMSKKADITKVTAINLSDRQAIDDFIQNGNIKRSELGLYLRKFSDFSPLNLLIQSLLDCIHQVNIDHHTQTLPYPEQTQELFNDKMVNDKIKEIINNYELLFDQIDEYELNDVHLIKPTLNGTQLVKKLNKKPGPWMKTIIDEVLIWQLDNPNKSSDECFEYIKTIIE</sequence>
<dbReference type="PANTHER" id="PTHR13734:SF5">
    <property type="entry name" value="CCA TRNA NUCLEOTIDYLTRANSFERASE, MITOCHONDRIAL"/>
    <property type="match status" value="1"/>
</dbReference>
<evidence type="ECO:0000313" key="17">
    <source>
        <dbReference type="Proteomes" id="UP001152885"/>
    </source>
</evidence>
<keyword evidence="3" id="KW-0547">Nucleotide-binding</keyword>
<dbReference type="EC" id="2.7.7.72" evidence="7"/>
<dbReference type="GO" id="GO:0052929">
    <property type="term" value="F:ATP:3'-cytidine-cytidine-tRNA adenylyltransferase activity"/>
    <property type="evidence" value="ECO:0007669"/>
    <property type="project" value="TreeGrafter"/>
</dbReference>
<dbReference type="OrthoDB" id="445712at2759"/>
<comment type="catalytic activity">
    <reaction evidence="5">
        <text>a tRNA precursor + 2 CTP + ATP = a tRNA with a 3' CCA end + 3 diphosphate</text>
        <dbReference type="Rhea" id="RHEA:14433"/>
        <dbReference type="Rhea" id="RHEA-COMP:10465"/>
        <dbReference type="Rhea" id="RHEA-COMP:10468"/>
        <dbReference type="ChEBI" id="CHEBI:30616"/>
        <dbReference type="ChEBI" id="CHEBI:33019"/>
        <dbReference type="ChEBI" id="CHEBI:37563"/>
        <dbReference type="ChEBI" id="CHEBI:74896"/>
        <dbReference type="ChEBI" id="CHEBI:83071"/>
        <dbReference type="EC" id="2.7.7.72"/>
    </reaction>
</comment>
<evidence type="ECO:0000256" key="12">
    <source>
        <dbReference type="ARBA" id="ARBA00082324"/>
    </source>
</evidence>
<evidence type="ECO:0000256" key="4">
    <source>
        <dbReference type="ARBA" id="ARBA00022884"/>
    </source>
</evidence>
<reference evidence="16" key="1">
    <citation type="submission" date="2022-12" db="EMBL/GenBank/DDBJ databases">
        <authorList>
            <person name="Brejova B."/>
        </authorList>
    </citation>
    <scope>NUCLEOTIDE SEQUENCE</scope>
</reference>
<dbReference type="GO" id="GO:0001680">
    <property type="term" value="P:tRNA 3'-terminal CCA addition"/>
    <property type="evidence" value="ECO:0007669"/>
    <property type="project" value="UniProtKB-ARBA"/>
</dbReference>
<dbReference type="Pfam" id="PF01743">
    <property type="entry name" value="PolyA_pol"/>
    <property type="match status" value="1"/>
</dbReference>
<feature type="domain" description="tRNA nucleotidyltransferase/poly(A) polymerase RNA and SrmB- binding" evidence="15">
    <location>
        <begin position="209"/>
        <end position="274"/>
    </location>
</feature>
<organism evidence="16 17">
    <name type="scientific">Candida verbasci</name>
    <dbReference type="NCBI Taxonomy" id="1227364"/>
    <lineage>
        <taxon>Eukaryota</taxon>
        <taxon>Fungi</taxon>
        <taxon>Dikarya</taxon>
        <taxon>Ascomycota</taxon>
        <taxon>Saccharomycotina</taxon>
        <taxon>Pichiomycetes</taxon>
        <taxon>Debaryomycetaceae</taxon>
        <taxon>Candida/Lodderomyces clade</taxon>
        <taxon>Candida</taxon>
    </lineage>
</organism>
<evidence type="ECO:0000256" key="1">
    <source>
        <dbReference type="ARBA" id="ARBA00007265"/>
    </source>
</evidence>
<evidence type="ECO:0000256" key="2">
    <source>
        <dbReference type="ARBA" id="ARBA00022679"/>
    </source>
</evidence>
<evidence type="ECO:0000256" key="11">
    <source>
        <dbReference type="ARBA" id="ARBA00080500"/>
    </source>
</evidence>